<feature type="compositionally biased region" description="Basic and acidic residues" evidence="3">
    <location>
        <begin position="300"/>
        <end position="315"/>
    </location>
</feature>
<feature type="region of interest" description="Disordered" evidence="3">
    <location>
        <begin position="283"/>
        <end position="315"/>
    </location>
</feature>
<dbReference type="InterPro" id="IPR002168">
    <property type="entry name" value="Lipase_GDXG_HIS_AS"/>
</dbReference>
<dbReference type="InterPro" id="IPR013094">
    <property type="entry name" value="AB_hydrolase_3"/>
</dbReference>
<evidence type="ECO:0000256" key="3">
    <source>
        <dbReference type="SAM" id="MobiDB-lite"/>
    </source>
</evidence>
<gene>
    <name evidence="5" type="ORF">GCM10023175_64990</name>
</gene>
<proteinExistence type="inferred from homology"/>
<dbReference type="RefSeq" id="WP_345426877.1">
    <property type="nucleotide sequence ID" value="NZ_BAABGT010000113.1"/>
</dbReference>
<dbReference type="PANTHER" id="PTHR48081:SF30">
    <property type="entry name" value="ACETYL-HYDROLASE LIPR-RELATED"/>
    <property type="match status" value="1"/>
</dbReference>
<reference evidence="6" key="1">
    <citation type="journal article" date="2019" name="Int. J. Syst. Evol. Microbiol.">
        <title>The Global Catalogue of Microorganisms (GCM) 10K type strain sequencing project: providing services to taxonomists for standard genome sequencing and annotation.</title>
        <authorList>
            <consortium name="The Broad Institute Genomics Platform"/>
            <consortium name="The Broad Institute Genome Sequencing Center for Infectious Disease"/>
            <person name="Wu L."/>
            <person name="Ma J."/>
        </authorList>
    </citation>
    <scope>NUCLEOTIDE SEQUENCE [LARGE SCALE GENOMIC DNA]</scope>
    <source>
        <strain evidence="6">JCM 17906</strain>
    </source>
</reference>
<dbReference type="Gene3D" id="3.40.50.1820">
    <property type="entry name" value="alpha/beta hydrolase"/>
    <property type="match status" value="1"/>
</dbReference>
<dbReference type="Pfam" id="PF07859">
    <property type="entry name" value="Abhydrolase_3"/>
    <property type="match status" value="1"/>
</dbReference>
<dbReference type="SUPFAM" id="SSF53474">
    <property type="entry name" value="alpha/beta-Hydrolases"/>
    <property type="match status" value="1"/>
</dbReference>
<comment type="caution">
    <text evidence="5">The sequence shown here is derived from an EMBL/GenBank/DDBJ whole genome shotgun (WGS) entry which is preliminary data.</text>
</comment>
<dbReference type="InterPro" id="IPR029058">
    <property type="entry name" value="AB_hydrolase_fold"/>
</dbReference>
<feature type="domain" description="Alpha/beta hydrolase fold-3" evidence="4">
    <location>
        <begin position="68"/>
        <end position="263"/>
    </location>
</feature>
<sequence>MSTPDGPRGEVVVPAERAGVPPGADLLACRSAAADRREVSALGPEARDSVIGGVPCRVVGSPGRGVVVLYLHGGGYRLGTAAAYTGHAAALSRAGGCEVVVVDYRLAPEHPFPAALRDALAVLDALRATDPRRPVVAAGDSAGGGLAVAVAAAAAPPGAPDALALLSPWLDLSCTAETFATAADTLFDRAAASSAAAAYLQGHDARDPLVSPLFVHAARLPPVLVQVGTEDTLLADATAAVSTWARAGVGVTLEVVAGCGHVWPVVDPHRPESTAAMSSAGRFVAGTRRRPADNAVHAEGSSRDDRGHGADRRAR</sequence>
<keyword evidence="6" id="KW-1185">Reference proteome</keyword>
<dbReference type="EMBL" id="BAABGT010000113">
    <property type="protein sequence ID" value="GAA4558580.1"/>
    <property type="molecule type" value="Genomic_DNA"/>
</dbReference>
<organism evidence="5 6">
    <name type="scientific">Pseudonocardia xishanensis</name>
    <dbReference type="NCBI Taxonomy" id="630995"/>
    <lineage>
        <taxon>Bacteria</taxon>
        <taxon>Bacillati</taxon>
        <taxon>Actinomycetota</taxon>
        <taxon>Actinomycetes</taxon>
        <taxon>Pseudonocardiales</taxon>
        <taxon>Pseudonocardiaceae</taxon>
        <taxon>Pseudonocardia</taxon>
    </lineage>
</organism>
<accession>A0ABP8S200</accession>
<dbReference type="PANTHER" id="PTHR48081">
    <property type="entry name" value="AB HYDROLASE SUPERFAMILY PROTEIN C4A8.06C"/>
    <property type="match status" value="1"/>
</dbReference>
<evidence type="ECO:0000313" key="5">
    <source>
        <dbReference type="EMBL" id="GAA4558580.1"/>
    </source>
</evidence>
<keyword evidence="2" id="KW-0378">Hydrolase</keyword>
<protein>
    <recommendedName>
        <fullName evidence="4">Alpha/beta hydrolase fold-3 domain-containing protein</fullName>
    </recommendedName>
</protein>
<dbReference type="PROSITE" id="PS01173">
    <property type="entry name" value="LIPASE_GDXG_HIS"/>
    <property type="match status" value="1"/>
</dbReference>
<dbReference type="Proteomes" id="UP001501598">
    <property type="component" value="Unassembled WGS sequence"/>
</dbReference>
<evidence type="ECO:0000256" key="2">
    <source>
        <dbReference type="ARBA" id="ARBA00022801"/>
    </source>
</evidence>
<dbReference type="InterPro" id="IPR050300">
    <property type="entry name" value="GDXG_lipolytic_enzyme"/>
</dbReference>
<name>A0ABP8S200_9PSEU</name>
<evidence type="ECO:0000313" key="6">
    <source>
        <dbReference type="Proteomes" id="UP001501598"/>
    </source>
</evidence>
<evidence type="ECO:0000259" key="4">
    <source>
        <dbReference type="Pfam" id="PF07859"/>
    </source>
</evidence>
<comment type="similarity">
    <text evidence="1">Belongs to the 'GDXG' lipolytic enzyme family.</text>
</comment>
<evidence type="ECO:0000256" key="1">
    <source>
        <dbReference type="ARBA" id="ARBA00010515"/>
    </source>
</evidence>